<keyword evidence="7" id="KW-1185">Reference proteome</keyword>
<evidence type="ECO:0000256" key="3">
    <source>
        <dbReference type="ARBA" id="ARBA00023274"/>
    </source>
</evidence>
<dbReference type="InterPro" id="IPR013025">
    <property type="entry name" value="Ribosomal_uL23-like"/>
</dbReference>
<dbReference type="Gene3D" id="3.30.70.330">
    <property type="match status" value="1"/>
</dbReference>
<reference evidence="6 7" key="1">
    <citation type="submission" date="2020-08" db="EMBL/GenBank/DDBJ databases">
        <authorList>
            <person name="Hejnol A."/>
        </authorList>
    </citation>
    <scope>NUCLEOTIDE SEQUENCE [LARGE SCALE GENOMIC DNA]</scope>
</reference>
<dbReference type="GO" id="GO:0005762">
    <property type="term" value="C:mitochondrial large ribosomal subunit"/>
    <property type="evidence" value="ECO:0007669"/>
    <property type="project" value="TreeGrafter"/>
</dbReference>
<proteinExistence type="inferred from homology"/>
<dbReference type="PANTHER" id="PTHR12059">
    <property type="entry name" value="RIBOSOMAL PROTEIN L23-RELATED"/>
    <property type="match status" value="1"/>
</dbReference>
<evidence type="ECO:0000256" key="2">
    <source>
        <dbReference type="ARBA" id="ARBA00022980"/>
    </source>
</evidence>
<dbReference type="OrthoDB" id="275582at2759"/>
<evidence type="ECO:0000313" key="7">
    <source>
        <dbReference type="Proteomes" id="UP000549394"/>
    </source>
</evidence>
<organism evidence="6 7">
    <name type="scientific">Dimorphilus gyrociliatus</name>
    <dbReference type="NCBI Taxonomy" id="2664684"/>
    <lineage>
        <taxon>Eukaryota</taxon>
        <taxon>Metazoa</taxon>
        <taxon>Spiralia</taxon>
        <taxon>Lophotrochozoa</taxon>
        <taxon>Annelida</taxon>
        <taxon>Polychaeta</taxon>
        <taxon>Polychaeta incertae sedis</taxon>
        <taxon>Dinophilidae</taxon>
        <taxon>Dimorphilus</taxon>
    </lineage>
</organism>
<evidence type="ECO:0000256" key="1">
    <source>
        <dbReference type="ARBA" id="ARBA00006700"/>
    </source>
</evidence>
<dbReference type="SUPFAM" id="SSF54189">
    <property type="entry name" value="Ribosomal proteins S24e, L23 and L15e"/>
    <property type="match status" value="1"/>
</dbReference>
<gene>
    <name evidence="6" type="ORF">DGYR_LOCUS8094</name>
</gene>
<comment type="caution">
    <text evidence="6">The sequence shown here is derived from an EMBL/GenBank/DDBJ whole genome shotgun (WGS) entry which is preliminary data.</text>
</comment>
<dbReference type="AlphaFoldDB" id="A0A7I8VVU5"/>
<evidence type="ECO:0000313" key="6">
    <source>
        <dbReference type="EMBL" id="CAD5119918.1"/>
    </source>
</evidence>
<sequence>MSSQFLQKLSVYIPLWKQKIPKYPLWYKNNPQLRIYLPLFWMKMIRAEKYNKPKDYVAFEVHPQMTNHDVKQYLEKVYRIPVRRVRTTLLRPEEKEGFARVLDHKNKLIRRNISDRDDQIRMAFVQLADGYEYTFPNLFKSETPEDKDLKEASKIKDSYFKDKRVSWDMSDLPSWFR</sequence>
<keyword evidence="3" id="KW-0687">Ribonucleoprotein</keyword>
<dbReference type="PANTHER" id="PTHR12059:SF5">
    <property type="entry name" value="LARGE RIBOSOMAL SUBUNIT PROTEIN UL23M"/>
    <property type="match status" value="1"/>
</dbReference>
<evidence type="ECO:0000256" key="4">
    <source>
        <dbReference type="ARBA" id="ARBA00039977"/>
    </source>
</evidence>
<dbReference type="GO" id="GO:0003735">
    <property type="term" value="F:structural constituent of ribosome"/>
    <property type="evidence" value="ECO:0007669"/>
    <property type="project" value="InterPro"/>
</dbReference>
<dbReference type="EMBL" id="CAJFCJ010000011">
    <property type="protein sequence ID" value="CAD5119918.1"/>
    <property type="molecule type" value="Genomic_DNA"/>
</dbReference>
<dbReference type="InterPro" id="IPR012678">
    <property type="entry name" value="Ribosomal_uL23/eL15/eS24_sf"/>
</dbReference>
<protein>
    <recommendedName>
        <fullName evidence="4">Large ribosomal subunit protein uL23m</fullName>
    </recommendedName>
    <alternativeName>
        <fullName evidence="5">39S ribosomal protein L23, mitochondrial</fullName>
    </alternativeName>
</protein>
<keyword evidence="2" id="KW-0689">Ribosomal protein</keyword>
<dbReference type="Proteomes" id="UP000549394">
    <property type="component" value="Unassembled WGS sequence"/>
</dbReference>
<name>A0A7I8VVU5_9ANNE</name>
<accession>A0A7I8VVU5</accession>
<dbReference type="GO" id="GO:0032543">
    <property type="term" value="P:mitochondrial translation"/>
    <property type="evidence" value="ECO:0007669"/>
    <property type="project" value="TreeGrafter"/>
</dbReference>
<evidence type="ECO:0000256" key="5">
    <source>
        <dbReference type="ARBA" id="ARBA00041375"/>
    </source>
</evidence>
<comment type="similarity">
    <text evidence="1">Belongs to the universal ribosomal protein uL23 family.</text>
</comment>
<dbReference type="Pfam" id="PF00276">
    <property type="entry name" value="Ribosomal_L23"/>
    <property type="match status" value="1"/>
</dbReference>
<dbReference type="InterPro" id="IPR012677">
    <property type="entry name" value="Nucleotide-bd_a/b_plait_sf"/>
</dbReference>